<dbReference type="EMBL" id="AP026801">
    <property type="protein sequence ID" value="BDR56730.1"/>
    <property type="molecule type" value="Genomic_DNA"/>
</dbReference>
<keyword evidence="6" id="KW-1185">Reference proteome</keyword>
<sequence>MPDEARFLILIAAHNEEAVIGNTLAGLKDLEYDPSLYKIIVVNDNSTDQTGKICDQYGIEHVDTIEKKFPREGVGKPGGIQYALRALGFEKLVKKYDLLFILDADNHVDNNILKEINSQWLWHHKPEAIQSYLGVKNWKSILASGYAINYWTTNRFFQLAKYRLHLPASIGGTGFAVRVDWLIWNGGFKYKSLTEDLEMEIQIVEDRGRVLWNHFAQIYDEKPDKLKVAMVQRFRWAKGHWYVCLTNFYKLFYDFLKSGNFSNIDQIMYLFSMAQVVQYFAFILAFIYELLTIILGHTGQIAILGQFVSMLIPSTGITIFFGIYQFIVLPFYATLFDAPEKKFFKFIFLGLPYYSWTYLIDQFWGLVNWRQQGKWVRTPHDKEVKITKNADHQQVVVEENKNYQT</sequence>
<dbReference type="Pfam" id="PF13641">
    <property type="entry name" value="Glyco_tranf_2_3"/>
    <property type="match status" value="1"/>
</dbReference>
<dbReference type="CDD" id="cd06423">
    <property type="entry name" value="CESA_like"/>
    <property type="match status" value="1"/>
</dbReference>
<dbReference type="GO" id="GO:0016757">
    <property type="term" value="F:glycosyltransferase activity"/>
    <property type="evidence" value="ECO:0007669"/>
    <property type="project" value="UniProtKB-KW"/>
</dbReference>
<dbReference type="SUPFAM" id="SSF53448">
    <property type="entry name" value="Nucleotide-diphospho-sugar transferases"/>
    <property type="match status" value="1"/>
</dbReference>
<reference evidence="5 6" key="1">
    <citation type="journal article" date="2023" name="Microbiol. Spectr.">
        <title>Symbiosis of Carpenter Bees with Uncharacterized Lactic Acid Bacteria Showing NAD Auxotrophy.</title>
        <authorList>
            <person name="Kawasaki S."/>
            <person name="Ozawa K."/>
            <person name="Mori T."/>
            <person name="Yamamoto A."/>
            <person name="Ito M."/>
            <person name="Ohkuma M."/>
            <person name="Sakamoto M."/>
            <person name="Matsutani M."/>
        </authorList>
    </citation>
    <scope>NUCLEOTIDE SEQUENCE [LARGE SCALE GENOMIC DNA]</scope>
    <source>
        <strain evidence="5 6">KimC2</strain>
    </source>
</reference>
<dbReference type="AlphaFoldDB" id="A0AAU9DAM7"/>
<evidence type="ECO:0000313" key="6">
    <source>
        <dbReference type="Proteomes" id="UP001321804"/>
    </source>
</evidence>
<dbReference type="PANTHER" id="PTHR43630">
    <property type="entry name" value="POLY-BETA-1,6-N-ACETYL-D-GLUCOSAMINE SYNTHASE"/>
    <property type="match status" value="1"/>
</dbReference>
<proteinExistence type="inferred from homology"/>
<evidence type="ECO:0000313" key="5">
    <source>
        <dbReference type="EMBL" id="BDR56730.1"/>
    </source>
</evidence>
<dbReference type="RefSeq" id="WP_317695128.1">
    <property type="nucleotide sequence ID" value="NZ_AP026801.1"/>
</dbReference>
<evidence type="ECO:0000256" key="4">
    <source>
        <dbReference type="SAM" id="Phobius"/>
    </source>
</evidence>
<organism evidence="5 6">
    <name type="scientific">Xylocopilactobacillus apis</name>
    <dbReference type="NCBI Taxonomy" id="2932183"/>
    <lineage>
        <taxon>Bacteria</taxon>
        <taxon>Bacillati</taxon>
        <taxon>Bacillota</taxon>
        <taxon>Bacilli</taxon>
        <taxon>Lactobacillales</taxon>
        <taxon>Lactobacillaceae</taxon>
        <taxon>Xylocopilactobacillus</taxon>
    </lineage>
</organism>
<feature type="transmembrane region" description="Helical" evidence="4">
    <location>
        <begin position="303"/>
        <end position="327"/>
    </location>
</feature>
<keyword evidence="3 5" id="KW-0808">Transferase</keyword>
<keyword evidence="2" id="KW-0328">Glycosyltransferase</keyword>
<evidence type="ECO:0000256" key="2">
    <source>
        <dbReference type="ARBA" id="ARBA00022676"/>
    </source>
</evidence>
<keyword evidence="4" id="KW-1133">Transmembrane helix</keyword>
<name>A0AAU9DAM7_9LACO</name>
<dbReference type="InterPro" id="IPR029044">
    <property type="entry name" value="Nucleotide-diphossugar_trans"/>
</dbReference>
<dbReference type="Gene3D" id="3.90.550.10">
    <property type="entry name" value="Spore Coat Polysaccharide Biosynthesis Protein SpsA, Chain A"/>
    <property type="match status" value="1"/>
</dbReference>
<dbReference type="PANTHER" id="PTHR43630:SF1">
    <property type="entry name" value="POLY-BETA-1,6-N-ACETYL-D-GLUCOSAMINE SYNTHASE"/>
    <property type="match status" value="1"/>
</dbReference>
<comment type="similarity">
    <text evidence="1">Belongs to the glycosyltransferase 2 family.</text>
</comment>
<feature type="transmembrane region" description="Helical" evidence="4">
    <location>
        <begin position="347"/>
        <end position="367"/>
    </location>
</feature>
<keyword evidence="4" id="KW-0812">Transmembrane</keyword>
<feature type="transmembrane region" description="Helical" evidence="4">
    <location>
        <begin position="267"/>
        <end position="291"/>
    </location>
</feature>
<protein>
    <submittedName>
        <fullName evidence="5">Glycosyl transferase family 2</fullName>
    </submittedName>
</protein>
<dbReference type="KEGG" id="xak:KIMC2_12920"/>
<accession>A0AAU9DAM7</accession>
<dbReference type="Proteomes" id="UP001321804">
    <property type="component" value="Chromosome"/>
</dbReference>
<evidence type="ECO:0000256" key="1">
    <source>
        <dbReference type="ARBA" id="ARBA00006739"/>
    </source>
</evidence>
<gene>
    <name evidence="5" type="ORF">KIMC2_12920</name>
</gene>
<keyword evidence="4" id="KW-0472">Membrane</keyword>
<evidence type="ECO:0000256" key="3">
    <source>
        <dbReference type="ARBA" id="ARBA00022679"/>
    </source>
</evidence>